<keyword evidence="3" id="KW-1185">Reference proteome</keyword>
<dbReference type="EMBL" id="ML769398">
    <property type="protein sequence ID" value="KAE9406986.1"/>
    <property type="molecule type" value="Genomic_DNA"/>
</dbReference>
<protein>
    <submittedName>
        <fullName evidence="2">Uncharacterized protein</fullName>
    </submittedName>
</protein>
<gene>
    <name evidence="2" type="ORF">BT96DRAFT_1014397</name>
</gene>
<feature type="compositionally biased region" description="Basic and acidic residues" evidence="1">
    <location>
        <begin position="115"/>
        <end position="144"/>
    </location>
</feature>
<feature type="non-terminal residue" evidence="2">
    <location>
        <position position="345"/>
    </location>
</feature>
<dbReference type="OrthoDB" id="2938162at2759"/>
<feature type="compositionally biased region" description="Polar residues" evidence="1">
    <location>
        <begin position="180"/>
        <end position="196"/>
    </location>
</feature>
<feature type="region of interest" description="Disordered" evidence="1">
    <location>
        <begin position="1"/>
        <end position="35"/>
    </location>
</feature>
<dbReference type="Proteomes" id="UP000799118">
    <property type="component" value="Unassembled WGS sequence"/>
</dbReference>
<name>A0A6A4I8Q0_9AGAR</name>
<proteinExistence type="predicted"/>
<organism evidence="2 3">
    <name type="scientific">Gymnopus androsaceus JB14</name>
    <dbReference type="NCBI Taxonomy" id="1447944"/>
    <lineage>
        <taxon>Eukaryota</taxon>
        <taxon>Fungi</taxon>
        <taxon>Dikarya</taxon>
        <taxon>Basidiomycota</taxon>
        <taxon>Agaricomycotina</taxon>
        <taxon>Agaricomycetes</taxon>
        <taxon>Agaricomycetidae</taxon>
        <taxon>Agaricales</taxon>
        <taxon>Marasmiineae</taxon>
        <taxon>Omphalotaceae</taxon>
        <taxon>Gymnopus</taxon>
    </lineage>
</organism>
<dbReference type="AlphaFoldDB" id="A0A6A4I8Q0"/>
<feature type="region of interest" description="Disordered" evidence="1">
    <location>
        <begin position="102"/>
        <end position="205"/>
    </location>
</feature>
<evidence type="ECO:0000313" key="3">
    <source>
        <dbReference type="Proteomes" id="UP000799118"/>
    </source>
</evidence>
<reference evidence="2" key="1">
    <citation type="journal article" date="2019" name="Environ. Microbiol.">
        <title>Fungal ecological strategies reflected in gene transcription - a case study of two litter decomposers.</title>
        <authorList>
            <person name="Barbi F."/>
            <person name="Kohler A."/>
            <person name="Barry K."/>
            <person name="Baskaran P."/>
            <person name="Daum C."/>
            <person name="Fauchery L."/>
            <person name="Ihrmark K."/>
            <person name="Kuo A."/>
            <person name="LaButti K."/>
            <person name="Lipzen A."/>
            <person name="Morin E."/>
            <person name="Grigoriev I.V."/>
            <person name="Henrissat B."/>
            <person name="Lindahl B."/>
            <person name="Martin F."/>
        </authorList>
    </citation>
    <scope>NUCLEOTIDE SEQUENCE</scope>
    <source>
        <strain evidence="2">JB14</strain>
    </source>
</reference>
<evidence type="ECO:0000256" key="1">
    <source>
        <dbReference type="SAM" id="MobiDB-lite"/>
    </source>
</evidence>
<evidence type="ECO:0000313" key="2">
    <source>
        <dbReference type="EMBL" id="KAE9406986.1"/>
    </source>
</evidence>
<sequence>MKSSHVSFASPPETPINYISSGEDDSPSPKSCKRSRDSLDNLYGKLAFNHKISGQYHNLCAEAYDNKLRMKHGIADVEILHGILKLIDSRIVEIQSNATAAISSTPRKRKKPSKKERIPNEHDTEIDSNIRKRSLYRADSDTPRTDSNPPTPFDSMLQRKEMDSPTTPSKKPGACRKNRLQNSPDKTDITSGTTKSEAGPPTVIIIPDDDEEEDVMPKIEVSKVTKKIPELFQLLNDCRREMSVSLARLPQDILPHQTIKQFSEQRPTDYKALQRIIGDTSGIPANTEERDAYVHGKWEEYGRKFLGICIAFNSNRMIEESSVVGTTATFRKTISAHKYTPSDKS</sequence>
<accession>A0A6A4I8Q0</accession>